<gene>
    <name evidence="8" type="primary">g5873</name>
    <name evidence="8" type="ORF">EsDP_00005873</name>
</gene>
<evidence type="ECO:0000256" key="1">
    <source>
        <dbReference type="ARBA" id="ARBA00004141"/>
    </source>
</evidence>
<keyword evidence="9" id="KW-1185">Reference proteome</keyword>
<protein>
    <submittedName>
        <fullName evidence="8">Uncharacterized protein</fullName>
    </submittedName>
</protein>
<dbReference type="PANTHER" id="PTHR43791">
    <property type="entry name" value="PERMEASE-RELATED"/>
    <property type="match status" value="1"/>
</dbReference>
<dbReference type="Proteomes" id="UP001562357">
    <property type="component" value="Unassembled WGS sequence"/>
</dbReference>
<evidence type="ECO:0000313" key="9">
    <source>
        <dbReference type="Proteomes" id="UP001562357"/>
    </source>
</evidence>
<evidence type="ECO:0000256" key="7">
    <source>
        <dbReference type="SAM" id="Phobius"/>
    </source>
</evidence>
<feature type="transmembrane region" description="Helical" evidence="7">
    <location>
        <begin position="83"/>
        <end position="107"/>
    </location>
</feature>
<keyword evidence="4 7" id="KW-1133">Transmembrane helix</keyword>
<keyword evidence="5 7" id="KW-0472">Membrane</keyword>
<evidence type="ECO:0000313" key="8">
    <source>
        <dbReference type="EMBL" id="GAB0137616.1"/>
    </source>
</evidence>
<organism evidence="8 9">
    <name type="scientific">Epichloe bromicola</name>
    <dbReference type="NCBI Taxonomy" id="79588"/>
    <lineage>
        <taxon>Eukaryota</taxon>
        <taxon>Fungi</taxon>
        <taxon>Dikarya</taxon>
        <taxon>Ascomycota</taxon>
        <taxon>Pezizomycotina</taxon>
        <taxon>Sordariomycetes</taxon>
        <taxon>Hypocreomycetidae</taxon>
        <taxon>Hypocreales</taxon>
        <taxon>Clavicipitaceae</taxon>
        <taxon>Epichloe</taxon>
    </lineage>
</organism>
<dbReference type="PANTHER" id="PTHR43791:SF40">
    <property type="entry name" value="THIAMINE PATHWAY TRANSPORTER THI73"/>
    <property type="match status" value="1"/>
</dbReference>
<evidence type="ECO:0000256" key="5">
    <source>
        <dbReference type="ARBA" id="ARBA00023136"/>
    </source>
</evidence>
<evidence type="ECO:0000256" key="2">
    <source>
        <dbReference type="ARBA" id="ARBA00022448"/>
    </source>
</evidence>
<comment type="subcellular location">
    <subcellularLocation>
        <location evidence="1">Membrane</location>
        <topology evidence="1">Multi-pass membrane protein</topology>
    </subcellularLocation>
</comment>
<feature type="transmembrane region" description="Helical" evidence="7">
    <location>
        <begin position="258"/>
        <end position="280"/>
    </location>
</feature>
<accession>A0ABQ0CW16</accession>
<name>A0ABQ0CW16_9HYPO</name>
<feature type="region of interest" description="Disordered" evidence="6">
    <location>
        <begin position="1"/>
        <end position="27"/>
    </location>
</feature>
<feature type="transmembrane region" description="Helical" evidence="7">
    <location>
        <begin position="155"/>
        <end position="176"/>
    </location>
</feature>
<reference evidence="9" key="1">
    <citation type="submission" date="2024-06" db="EMBL/GenBank/DDBJ databases">
        <title>Draft Genome Sequences of Epichloe bromicola Strains Isolated from Elymus ciliaris.</title>
        <authorList>
            <consortium name="Epichloe bromicola genome sequencing consortium"/>
            <person name="Miura A."/>
            <person name="Imano S."/>
            <person name="Ashida A."/>
            <person name="Sato I."/>
            <person name="Chiba S."/>
            <person name="Tanaka A."/>
            <person name="Camagna M."/>
            <person name="Takemoto D."/>
        </authorList>
    </citation>
    <scope>NUCLEOTIDE SEQUENCE [LARGE SCALE GENOMIC DNA]</scope>
    <source>
        <strain evidence="9">DP</strain>
    </source>
</reference>
<sequence length="288" mass="31138">MALRLMDTKAMDKHSSREASSHSELEDASGEKLRKVLINYANITGISRSLKFGDGNDFSRMATSFFIGYAVAEFPLRIPHSRIFLVIQMLGINVILWGIVICCMTATQNFPGVTAVRTDYTAGNSRNGKKVFQLRAILEAAPNLQVWLLCLNTDLIVISSGIITTVSATLVAGFGYKPKTAALLNTSSGVASRLSHAPGNVCDPAQIPPVARHHPASDANLARARNHVVLLQVASSSPSLAGIYLINLDKEDAPRYLAVKITVFGICGGAVIVTTLLRVLHGWRQRQT</sequence>
<evidence type="ECO:0000256" key="6">
    <source>
        <dbReference type="SAM" id="MobiDB-lite"/>
    </source>
</evidence>
<feature type="transmembrane region" description="Helical" evidence="7">
    <location>
        <begin position="228"/>
        <end position="246"/>
    </location>
</feature>
<evidence type="ECO:0000256" key="3">
    <source>
        <dbReference type="ARBA" id="ARBA00022692"/>
    </source>
</evidence>
<keyword evidence="3 7" id="KW-0812">Transmembrane</keyword>
<comment type="caution">
    <text evidence="8">The sequence shown here is derived from an EMBL/GenBank/DDBJ whole genome shotgun (WGS) entry which is preliminary data.</text>
</comment>
<proteinExistence type="predicted"/>
<dbReference type="EMBL" id="BAAFGZ010000298">
    <property type="protein sequence ID" value="GAB0137616.1"/>
    <property type="molecule type" value="Genomic_DNA"/>
</dbReference>
<keyword evidence="2" id="KW-0813">Transport</keyword>
<evidence type="ECO:0000256" key="4">
    <source>
        <dbReference type="ARBA" id="ARBA00022989"/>
    </source>
</evidence>